<evidence type="ECO:0000313" key="5">
    <source>
        <dbReference type="EMBL" id="OGG22135.1"/>
    </source>
</evidence>
<dbReference type="NCBIfam" id="TIGR02751">
    <property type="entry name" value="PEPCase_arch"/>
    <property type="match status" value="1"/>
</dbReference>
<evidence type="ECO:0000256" key="4">
    <source>
        <dbReference type="NCBIfam" id="TIGR02751"/>
    </source>
</evidence>
<dbReference type="GO" id="GO:0006099">
    <property type="term" value="P:tricarboxylic acid cycle"/>
    <property type="evidence" value="ECO:0007669"/>
    <property type="project" value="InterPro"/>
</dbReference>
<name>A0A1F6ABS5_9BACT</name>
<sequence length="500" mass="57335">MRKIPATMATQHPDNAGKPYWHDKAFISTLAELKECYLCFSDLAMDEYNWDWEGKFVDEAVVDRLLSKYYTYFKKNPLGKEKFLTFRIPNPRVEKQFRLARAFMVMITSSQLAESLGFNHPPIFETILPLTETAEEIIDIQEAFREIVDIDHRLLKMNDSIRSIEIIPLFEQVNVIIRSSEILREYFKLHKARFGKYPAYLRPYCARSDPALNSSLVPTMLALKIALSQFRNLEQESGIRLYPMVGTGTLPFRGSVTPTNIQDVLNEYRGVKTMILQSAFRYDFPKKKVKTAINILKQRLPEGIAAQIDTCTKKKLLKIIPYFEIPYRETVEKLAPLINSLSLYVAKRRERVLHIGLFGYSRGVGKVHLPRAISFTASLYSLGIPPELIATGRGLKKAKGMGLTEEIFRYYVNFKKDIIKAGYFLNKKNLARLASDIPAFKQVIEDVFEIEKLLKVTLGPQDDIQKEHCKLSETIYNRLKSKANPTNLISLAGSLRKSLG</sequence>
<organism evidence="5 6">
    <name type="scientific">Candidatus Gottesmanbacteria bacterium RIFCSPHIGHO2_02_FULL_40_13</name>
    <dbReference type="NCBI Taxonomy" id="1798384"/>
    <lineage>
        <taxon>Bacteria</taxon>
        <taxon>Candidatus Gottesmaniibacteriota</taxon>
    </lineage>
</organism>
<dbReference type="GO" id="GO:0015977">
    <property type="term" value="P:carbon fixation"/>
    <property type="evidence" value="ECO:0007669"/>
    <property type="project" value="UniProtKB-KW"/>
</dbReference>
<dbReference type="EC" id="4.1.1.31" evidence="4"/>
<evidence type="ECO:0000256" key="2">
    <source>
        <dbReference type="ARBA" id="ARBA00023239"/>
    </source>
</evidence>
<dbReference type="Proteomes" id="UP000177092">
    <property type="component" value="Unassembled WGS sequence"/>
</dbReference>
<dbReference type="Pfam" id="PF14010">
    <property type="entry name" value="PEPcase_2"/>
    <property type="match status" value="1"/>
</dbReference>
<proteinExistence type="predicted"/>
<keyword evidence="1" id="KW-0460">Magnesium</keyword>
<dbReference type="InterPro" id="IPR015813">
    <property type="entry name" value="Pyrv/PenolPyrv_kinase-like_dom"/>
</dbReference>
<reference evidence="5 6" key="1">
    <citation type="journal article" date="2016" name="Nat. Commun.">
        <title>Thousands of microbial genomes shed light on interconnected biogeochemical processes in an aquifer system.</title>
        <authorList>
            <person name="Anantharaman K."/>
            <person name="Brown C.T."/>
            <person name="Hug L.A."/>
            <person name="Sharon I."/>
            <person name="Castelle C.J."/>
            <person name="Probst A.J."/>
            <person name="Thomas B.C."/>
            <person name="Singh A."/>
            <person name="Wilkins M.J."/>
            <person name="Karaoz U."/>
            <person name="Brodie E.L."/>
            <person name="Williams K.H."/>
            <person name="Hubbard S.S."/>
            <person name="Banfield J.F."/>
        </authorList>
    </citation>
    <scope>NUCLEOTIDE SEQUENCE [LARGE SCALE GENOMIC DNA]</scope>
</reference>
<dbReference type="AlphaFoldDB" id="A0A1F6ABS5"/>
<keyword evidence="3" id="KW-0120">Carbon dioxide fixation</keyword>
<dbReference type="InterPro" id="IPR007566">
    <property type="entry name" value="PEP_COase_arc-type"/>
</dbReference>
<dbReference type="GO" id="GO:0008964">
    <property type="term" value="F:phosphoenolpyruvate carboxylase activity"/>
    <property type="evidence" value="ECO:0007669"/>
    <property type="project" value="UniProtKB-UniRule"/>
</dbReference>
<dbReference type="PIRSF" id="PIRSF006677">
    <property type="entry name" value="UCP006677"/>
    <property type="match status" value="1"/>
</dbReference>
<dbReference type="SUPFAM" id="SSF51621">
    <property type="entry name" value="Phosphoenolpyruvate/pyruvate domain"/>
    <property type="match status" value="1"/>
</dbReference>
<dbReference type="EMBL" id="MFJN01000009">
    <property type="protein sequence ID" value="OGG22135.1"/>
    <property type="molecule type" value="Genomic_DNA"/>
</dbReference>
<dbReference type="STRING" id="1798384.A3D03_01930"/>
<evidence type="ECO:0000256" key="1">
    <source>
        <dbReference type="ARBA" id="ARBA00022842"/>
    </source>
</evidence>
<comment type="caution">
    <text evidence="5">The sequence shown here is derived from an EMBL/GenBank/DDBJ whole genome shotgun (WGS) entry which is preliminary data.</text>
</comment>
<gene>
    <name evidence="5" type="ORF">A3D03_01930</name>
</gene>
<keyword evidence="2" id="KW-0456">Lyase</keyword>
<protein>
    <recommendedName>
        <fullName evidence="4">Phosphoenolpyruvate carboxylase</fullName>
        <ecNumber evidence="4">4.1.1.31</ecNumber>
    </recommendedName>
</protein>
<evidence type="ECO:0000256" key="3">
    <source>
        <dbReference type="ARBA" id="ARBA00023300"/>
    </source>
</evidence>
<keyword evidence="5" id="KW-0670">Pyruvate</keyword>
<accession>A0A1F6ABS5</accession>
<evidence type="ECO:0000313" key="6">
    <source>
        <dbReference type="Proteomes" id="UP000177092"/>
    </source>
</evidence>